<evidence type="ECO:0000313" key="2">
    <source>
        <dbReference type="EMBL" id="RLV76936.1"/>
    </source>
</evidence>
<sequence>MTGFACMVPLCRADRGPTSPQWGNTSPAVTSSAAEPRVVRRGAGRDGRRAGRVGDAVGETAGDRAALLFAEADRCGAHAAGEQPAEVGGVVVADAAGDGGHRQFGADQAAPLSRSVYATMRGNSGSTRTSSRFDRKVRSVRSVARADAVSRACAVPPPAPMAVPIPASVVVTTTALRPGRHPSGRPSSVWVNARLLPRWWEQCSTLGRRRGGRPWTSAPGCWTRGLLMDLRGADQRCLPGISPPRRRAASCSAAVAPARCWPPQCRARPRCWPIPRGQWAR</sequence>
<feature type="region of interest" description="Disordered" evidence="1">
    <location>
        <begin position="16"/>
        <end position="54"/>
    </location>
</feature>
<dbReference type="AlphaFoldDB" id="A0A3L8RB64"/>
<protein>
    <submittedName>
        <fullName evidence="2">Polyketide synthase</fullName>
    </submittedName>
</protein>
<evidence type="ECO:0000313" key="3">
    <source>
        <dbReference type="Proteomes" id="UP000281594"/>
    </source>
</evidence>
<feature type="compositionally biased region" description="Polar residues" evidence="1">
    <location>
        <begin position="18"/>
        <end position="33"/>
    </location>
</feature>
<evidence type="ECO:0000256" key="1">
    <source>
        <dbReference type="SAM" id="MobiDB-lite"/>
    </source>
</evidence>
<organism evidence="2 3">
    <name type="scientific">Streptomyces rapamycinicus (strain ATCC 29253 / DSM 41530 / NRRL 5491 / AYB-994)</name>
    <name type="common">Streptomyces hygroscopicus (strain ATCC 29253)</name>
    <dbReference type="NCBI Taxonomy" id="1343740"/>
    <lineage>
        <taxon>Bacteria</taxon>
        <taxon>Bacillati</taxon>
        <taxon>Actinomycetota</taxon>
        <taxon>Actinomycetes</taxon>
        <taxon>Kitasatosporales</taxon>
        <taxon>Streptomycetaceae</taxon>
        <taxon>Streptomyces</taxon>
        <taxon>Streptomyces violaceusniger group</taxon>
    </lineage>
</organism>
<gene>
    <name evidence="2" type="ORF">D3C57_101165</name>
</gene>
<reference evidence="2 3" key="1">
    <citation type="journal article" date="2018" name="J. Biol. Chem.">
        <title>Discovery of the actinoplanic acid pathway in Streptomyces rapamycinicus reveals a genetically conserved synergism with rapamycin.</title>
        <authorList>
            <person name="Mrak P."/>
            <person name="Krastel P."/>
            <person name="Pivk Lukancic P."/>
            <person name="Tao J."/>
            <person name="Pistorius D."/>
            <person name="Moore C.M."/>
        </authorList>
    </citation>
    <scope>NUCLEOTIDE SEQUENCE [LARGE SCALE GENOMIC DNA]</scope>
    <source>
        <strain evidence="2 3">NRRL 5491</strain>
    </source>
</reference>
<comment type="caution">
    <text evidence="2">The sequence shown here is derived from an EMBL/GenBank/DDBJ whole genome shotgun (WGS) entry which is preliminary data.</text>
</comment>
<proteinExistence type="predicted"/>
<name>A0A3L8RB64_STRRN</name>
<accession>A0A3L8RB64</accession>
<dbReference type="EMBL" id="QYCY01000001">
    <property type="protein sequence ID" value="RLV76936.1"/>
    <property type="molecule type" value="Genomic_DNA"/>
</dbReference>
<dbReference type="Proteomes" id="UP000281594">
    <property type="component" value="Unassembled WGS sequence"/>
</dbReference>